<evidence type="ECO:0000256" key="2">
    <source>
        <dbReference type="SAM" id="Coils"/>
    </source>
</evidence>
<dbReference type="Pfam" id="PF03357">
    <property type="entry name" value="Snf7"/>
    <property type="match status" value="1"/>
</dbReference>
<organism evidence="4">
    <name type="scientific">Ceratitis capitata</name>
    <name type="common">Mediterranean fruit fly</name>
    <name type="synonym">Tephritis capitata</name>
    <dbReference type="NCBI Taxonomy" id="7213"/>
    <lineage>
        <taxon>Eukaryota</taxon>
        <taxon>Metazoa</taxon>
        <taxon>Ecdysozoa</taxon>
        <taxon>Arthropoda</taxon>
        <taxon>Hexapoda</taxon>
        <taxon>Insecta</taxon>
        <taxon>Pterygota</taxon>
        <taxon>Neoptera</taxon>
        <taxon>Endopterygota</taxon>
        <taxon>Diptera</taxon>
        <taxon>Brachycera</taxon>
        <taxon>Muscomorpha</taxon>
        <taxon>Tephritoidea</taxon>
        <taxon>Tephritidae</taxon>
        <taxon>Ceratitis</taxon>
        <taxon>Ceratitis</taxon>
    </lineage>
</organism>
<dbReference type="EMBL" id="GAMC01006389">
    <property type="protein sequence ID" value="JAC00167.1"/>
    <property type="molecule type" value="mRNA"/>
</dbReference>
<dbReference type="GO" id="GO:0032511">
    <property type="term" value="P:late endosome to vacuole transport via multivesicular body sorting pathway"/>
    <property type="evidence" value="ECO:0007669"/>
    <property type="project" value="TreeGrafter"/>
</dbReference>
<dbReference type="OrthoDB" id="10250120at2759"/>
<name>W8C2U3_CERCA</name>
<feature type="compositionally biased region" description="Polar residues" evidence="3">
    <location>
        <begin position="1"/>
        <end position="24"/>
    </location>
</feature>
<dbReference type="PANTHER" id="PTHR22761:SF96">
    <property type="entry name" value="BCDNA.GH08385"/>
    <property type="match status" value="1"/>
</dbReference>
<dbReference type="PANTHER" id="PTHR22761">
    <property type="entry name" value="CHARGED MULTIVESICULAR BODY PROTEIN"/>
    <property type="match status" value="1"/>
</dbReference>
<protein>
    <submittedName>
        <fullName evidence="4">Charged multivesicular body protein 7</fullName>
    </submittedName>
</protein>
<dbReference type="Gene3D" id="6.10.140.1230">
    <property type="match status" value="1"/>
</dbReference>
<dbReference type="GO" id="GO:0006900">
    <property type="term" value="P:vesicle budding from membrane"/>
    <property type="evidence" value="ECO:0007669"/>
    <property type="project" value="TreeGrafter"/>
</dbReference>
<dbReference type="GO" id="GO:0000815">
    <property type="term" value="C:ESCRT III complex"/>
    <property type="evidence" value="ECO:0007669"/>
    <property type="project" value="TreeGrafter"/>
</dbReference>
<dbReference type="InterPro" id="IPR005024">
    <property type="entry name" value="Snf7_fam"/>
</dbReference>
<proteinExistence type="evidence at transcript level"/>
<dbReference type="GeneID" id="101459455"/>
<dbReference type="GO" id="GO:0009898">
    <property type="term" value="C:cytoplasmic side of plasma membrane"/>
    <property type="evidence" value="ECO:0007669"/>
    <property type="project" value="TreeGrafter"/>
</dbReference>
<feature type="region of interest" description="Disordered" evidence="3">
    <location>
        <begin position="1"/>
        <end position="33"/>
    </location>
</feature>
<comment type="similarity">
    <text evidence="1">Belongs to the SNF7 family.</text>
</comment>
<dbReference type="AlphaFoldDB" id="W8C2U3"/>
<evidence type="ECO:0000256" key="3">
    <source>
        <dbReference type="SAM" id="MobiDB-lite"/>
    </source>
</evidence>
<reference evidence="4" key="2">
    <citation type="journal article" date="2014" name="BMC Genomics">
        <title>A genomic perspective to assessing quality of mass-reared SIT flies used in Mediterranean fruit fly (Ceratitis capitata) eradication in California.</title>
        <authorList>
            <person name="Calla B."/>
            <person name="Hall B."/>
            <person name="Hou S."/>
            <person name="Geib S.M."/>
        </authorList>
    </citation>
    <scope>NUCLEOTIDE SEQUENCE</scope>
</reference>
<dbReference type="KEGG" id="ccat:101459455"/>
<feature type="region of interest" description="Disordered" evidence="3">
    <location>
        <begin position="424"/>
        <end position="444"/>
    </location>
</feature>
<sequence length="488" mass="55671">MSIATSTPLRTPTKDQNANNSSSSRAEDSINTDDSRSFPYPACWNDDVRMNVLLAPFRNREVNPENYDSKMKFWQDMISQYCEHEGSGCFCKRDLQLTFARGDRIPYGLDTVLSEMLYTKKIRTRADFEYDPENTWSGWAVNSFVKRPISWGWQTLKSKIGIQVERDRGLLEYVHLEVMKKFCKQIQQSLLQQHQGELLHYESFKKLADAALTLKEDCLLLCLHVLHCQRKVGLEFKVEDQEQQIHLIKIPAKNDANIAITETDRAVHNLKMTQVSLLKQLENLEEDMRENEEKARQYVKENKRQLAKTYLRKKHLMEKNHEKRSIALHNIESLITSVDEAQSHGQILDAYKIGSKALQKALNDSGLKYDNVDEVIAEVRDTMETHQELQDTLANAGLSDIATGGADLNDNDALERELQQILGQTGQTPVRPTQTNANDNGKASTISINRGTTSKITDQELLAMLEGLEVEDNSPRKSEASVRTVVNE</sequence>
<dbReference type="GO" id="GO:0005771">
    <property type="term" value="C:multivesicular body"/>
    <property type="evidence" value="ECO:0007669"/>
    <property type="project" value="TreeGrafter"/>
</dbReference>
<evidence type="ECO:0000313" key="4">
    <source>
        <dbReference type="EMBL" id="JAC00167.1"/>
    </source>
</evidence>
<gene>
    <name evidence="4" type="primary">CHMP7</name>
</gene>
<accession>W8C2U3</accession>
<feature type="coiled-coil region" evidence="2">
    <location>
        <begin position="267"/>
        <end position="308"/>
    </location>
</feature>
<evidence type="ECO:0000256" key="1">
    <source>
        <dbReference type="ARBA" id="ARBA00006190"/>
    </source>
</evidence>
<dbReference type="Pfam" id="PF25880">
    <property type="entry name" value="WHD_CHMP7_1st"/>
    <property type="match status" value="1"/>
</dbReference>
<keyword evidence="2" id="KW-0175">Coiled coil</keyword>
<reference evidence="4" key="1">
    <citation type="submission" date="2013-07" db="EMBL/GenBank/DDBJ databases">
        <authorList>
            <person name="Geib S."/>
        </authorList>
    </citation>
    <scope>NUCLEOTIDE SEQUENCE</scope>
</reference>